<keyword evidence="2" id="KW-1185">Reference proteome</keyword>
<dbReference type="EMBL" id="JBFOLK010000011">
    <property type="protein sequence ID" value="KAL2474414.1"/>
    <property type="molecule type" value="Genomic_DNA"/>
</dbReference>
<proteinExistence type="predicted"/>
<name>A0ABD1QHC8_9LAMI</name>
<dbReference type="AlphaFoldDB" id="A0ABD1QHC8"/>
<evidence type="ECO:0000313" key="1">
    <source>
        <dbReference type="EMBL" id="KAL2474414.1"/>
    </source>
</evidence>
<organism evidence="1 2">
    <name type="scientific">Abeliophyllum distichum</name>
    <dbReference type="NCBI Taxonomy" id="126358"/>
    <lineage>
        <taxon>Eukaryota</taxon>
        <taxon>Viridiplantae</taxon>
        <taxon>Streptophyta</taxon>
        <taxon>Embryophyta</taxon>
        <taxon>Tracheophyta</taxon>
        <taxon>Spermatophyta</taxon>
        <taxon>Magnoliopsida</taxon>
        <taxon>eudicotyledons</taxon>
        <taxon>Gunneridae</taxon>
        <taxon>Pentapetalae</taxon>
        <taxon>asterids</taxon>
        <taxon>lamiids</taxon>
        <taxon>Lamiales</taxon>
        <taxon>Oleaceae</taxon>
        <taxon>Forsythieae</taxon>
        <taxon>Abeliophyllum</taxon>
    </lineage>
</organism>
<protein>
    <submittedName>
        <fullName evidence="1">Uncharacterized protein</fullName>
    </submittedName>
</protein>
<reference evidence="2" key="1">
    <citation type="submission" date="2024-07" db="EMBL/GenBank/DDBJ databases">
        <title>Two chromosome-level genome assemblies of Korean endemic species Abeliophyllum distichum and Forsythia ovata (Oleaceae).</title>
        <authorList>
            <person name="Jang H."/>
        </authorList>
    </citation>
    <scope>NUCLEOTIDE SEQUENCE [LARGE SCALE GENOMIC DNA]</scope>
</reference>
<evidence type="ECO:0000313" key="2">
    <source>
        <dbReference type="Proteomes" id="UP001604336"/>
    </source>
</evidence>
<accession>A0ABD1QHC8</accession>
<gene>
    <name evidence="1" type="ORF">Adt_35150</name>
</gene>
<dbReference type="Proteomes" id="UP001604336">
    <property type="component" value="Unassembled WGS sequence"/>
</dbReference>
<comment type="caution">
    <text evidence="1">The sequence shown here is derived from an EMBL/GenBank/DDBJ whole genome shotgun (WGS) entry which is preliminary data.</text>
</comment>
<sequence>MPRIKFQKLFTTFSCKLLACPKCQLLKCDLPKLERHIDRRLSASSSELGSSEYLLLMSIVEVSMSRIRFQKLFTTFSCKLLACPKCQLLKCDLPKLERHIDRRVSASSSELGSSKYLPSMSIVEVSFENFTLWPLGPLLQQYPRSPTHLEYN</sequence>